<comment type="caution">
    <text evidence="1">The sequence shown here is derived from an EMBL/GenBank/DDBJ whole genome shotgun (WGS) entry which is preliminary data.</text>
</comment>
<dbReference type="EMBL" id="BDIP01009966">
    <property type="protein sequence ID" value="GIQ92554.1"/>
    <property type="molecule type" value="Genomic_DNA"/>
</dbReference>
<reference evidence="1 2" key="1">
    <citation type="journal article" date="2018" name="PLoS ONE">
        <title>The draft genome of Kipferlia bialata reveals reductive genome evolution in fornicate parasites.</title>
        <authorList>
            <person name="Tanifuji G."/>
            <person name="Takabayashi S."/>
            <person name="Kume K."/>
            <person name="Takagi M."/>
            <person name="Nakayama T."/>
            <person name="Kamikawa R."/>
            <person name="Inagaki Y."/>
            <person name="Hashimoto T."/>
        </authorList>
    </citation>
    <scope>NUCLEOTIDE SEQUENCE [LARGE SCALE GENOMIC DNA]</scope>
    <source>
        <strain evidence="1">NY0173</strain>
    </source>
</reference>
<keyword evidence="2" id="KW-1185">Reference proteome</keyword>
<proteinExistence type="predicted"/>
<evidence type="ECO:0000313" key="1">
    <source>
        <dbReference type="EMBL" id="GIQ92554.1"/>
    </source>
</evidence>
<feature type="non-terminal residue" evidence="1">
    <location>
        <position position="13"/>
    </location>
</feature>
<dbReference type="Proteomes" id="UP000265618">
    <property type="component" value="Unassembled WGS sequence"/>
</dbReference>
<accession>A0A9K3DEI6</accession>
<name>A0A9K3DEI6_9EUKA</name>
<protein>
    <submittedName>
        <fullName evidence="1">Uncharacterized protein</fullName>
    </submittedName>
</protein>
<gene>
    <name evidence="1" type="ORF">KIPB_016386</name>
</gene>
<sequence length="13" mass="1444">MLLSCSLCSEETQ</sequence>
<organism evidence="1 2">
    <name type="scientific">Kipferlia bialata</name>
    <dbReference type="NCBI Taxonomy" id="797122"/>
    <lineage>
        <taxon>Eukaryota</taxon>
        <taxon>Metamonada</taxon>
        <taxon>Carpediemonas-like organisms</taxon>
        <taxon>Kipferlia</taxon>
    </lineage>
</organism>
<evidence type="ECO:0000313" key="2">
    <source>
        <dbReference type="Proteomes" id="UP000265618"/>
    </source>
</evidence>